<dbReference type="EMBL" id="BAABAT010000040">
    <property type="protein sequence ID" value="GAA4260457.1"/>
    <property type="molecule type" value="Genomic_DNA"/>
</dbReference>
<accession>A0ABP8DP81</accession>
<reference evidence="2" key="1">
    <citation type="journal article" date="2019" name="Int. J. Syst. Evol. Microbiol.">
        <title>The Global Catalogue of Microorganisms (GCM) 10K type strain sequencing project: providing services to taxonomists for standard genome sequencing and annotation.</title>
        <authorList>
            <consortium name="The Broad Institute Genomics Platform"/>
            <consortium name="The Broad Institute Genome Sequencing Center for Infectious Disease"/>
            <person name="Wu L."/>
            <person name="Ma J."/>
        </authorList>
    </citation>
    <scope>NUCLEOTIDE SEQUENCE [LARGE SCALE GENOMIC DNA]</scope>
    <source>
        <strain evidence="2">JCM 17441</strain>
    </source>
</reference>
<dbReference type="RefSeq" id="WP_345137363.1">
    <property type="nucleotide sequence ID" value="NZ_BAABAT010000040.1"/>
</dbReference>
<dbReference type="Proteomes" id="UP001500620">
    <property type="component" value="Unassembled WGS sequence"/>
</dbReference>
<gene>
    <name evidence="1" type="ORF">GCM10022255_089190</name>
</gene>
<protein>
    <recommendedName>
        <fullName evidence="3">Transposase</fullName>
    </recommendedName>
</protein>
<evidence type="ECO:0000313" key="2">
    <source>
        <dbReference type="Proteomes" id="UP001500620"/>
    </source>
</evidence>
<name>A0ABP8DP81_9ACTN</name>
<sequence>MLLRLAYLGVTNALAMLRLLGMSDRAKDTEILALRHQITVLQRRIHG</sequence>
<evidence type="ECO:0008006" key="3">
    <source>
        <dbReference type="Google" id="ProtNLM"/>
    </source>
</evidence>
<comment type="caution">
    <text evidence="1">The sequence shown here is derived from an EMBL/GenBank/DDBJ whole genome shotgun (WGS) entry which is preliminary data.</text>
</comment>
<proteinExistence type="predicted"/>
<keyword evidence="2" id="KW-1185">Reference proteome</keyword>
<organism evidence="1 2">
    <name type="scientific">Dactylosporangium darangshiense</name>
    <dbReference type="NCBI Taxonomy" id="579108"/>
    <lineage>
        <taxon>Bacteria</taxon>
        <taxon>Bacillati</taxon>
        <taxon>Actinomycetota</taxon>
        <taxon>Actinomycetes</taxon>
        <taxon>Micromonosporales</taxon>
        <taxon>Micromonosporaceae</taxon>
        <taxon>Dactylosporangium</taxon>
    </lineage>
</organism>
<evidence type="ECO:0000313" key="1">
    <source>
        <dbReference type="EMBL" id="GAA4260457.1"/>
    </source>
</evidence>